<keyword evidence="2" id="KW-0963">Cytoplasm</keyword>
<evidence type="ECO:0000313" key="11">
    <source>
        <dbReference type="Proteomes" id="UP001470230"/>
    </source>
</evidence>
<dbReference type="InterPro" id="IPR011992">
    <property type="entry name" value="EF-hand-dom_pair"/>
</dbReference>
<evidence type="ECO:0000256" key="2">
    <source>
        <dbReference type="ARBA" id="ARBA00022490"/>
    </source>
</evidence>
<dbReference type="Proteomes" id="UP001470230">
    <property type="component" value="Unassembled WGS sequence"/>
</dbReference>
<evidence type="ECO:0000259" key="8">
    <source>
        <dbReference type="PROSITE" id="PS50222"/>
    </source>
</evidence>
<dbReference type="InterPro" id="IPR002048">
    <property type="entry name" value="EF_hand_dom"/>
</dbReference>
<keyword evidence="7" id="KW-0966">Cell projection</keyword>
<dbReference type="EMBL" id="JAPFFF010000012">
    <property type="protein sequence ID" value="KAK8875810.1"/>
    <property type="molecule type" value="Genomic_DNA"/>
</dbReference>
<evidence type="ECO:0000313" key="10">
    <source>
        <dbReference type="EMBL" id="KAK8875810.1"/>
    </source>
</evidence>
<accession>A0ABR2JD07</accession>
<dbReference type="Pfam" id="PF06565">
    <property type="entry name" value="DM10_dom"/>
    <property type="match status" value="1"/>
</dbReference>
<sequence length="210" mass="24070">MTSKRLKSIRLPPQQQPKTILSYTASIVSNNVDDKLREFMVNYCVEDSTFAIYEKVVPNSGFPGGKFLKETKAINPLTNKPYKPEEVEVGKDIVVNGWKFHLNIASEGTLKTIEAKSGTIFTNSSISHIILPLRQKIGKRGSESYERMHCAFMEYDTRKRGKVTQEQMRDVLVNKLNTNIGEQELVILFRKYQFAGADLFQYEQFLSDNF</sequence>
<dbReference type="Gene3D" id="1.10.238.10">
    <property type="entry name" value="EF-hand"/>
    <property type="match status" value="1"/>
</dbReference>
<dbReference type="SMART" id="SM00676">
    <property type="entry name" value="DM10"/>
    <property type="match status" value="1"/>
</dbReference>
<proteinExistence type="predicted"/>
<evidence type="ECO:0000256" key="3">
    <source>
        <dbReference type="ARBA" id="ARBA00022737"/>
    </source>
</evidence>
<feature type="domain" description="EF-hand" evidence="8">
    <location>
        <begin position="143"/>
        <end position="178"/>
    </location>
</feature>
<comment type="subcellular location">
    <subcellularLocation>
        <location evidence="1">Cytoplasm</location>
        <location evidence="1">Cytoskeleton</location>
        <location evidence="1">Flagellum axoneme</location>
    </subcellularLocation>
</comment>
<dbReference type="PANTHER" id="PTHR12086:SF9">
    <property type="entry name" value="EF-HAND DOMAIN-CONTAINING PROTEIN 1"/>
    <property type="match status" value="1"/>
</dbReference>
<organism evidence="10 11">
    <name type="scientific">Tritrichomonas musculus</name>
    <dbReference type="NCBI Taxonomy" id="1915356"/>
    <lineage>
        <taxon>Eukaryota</taxon>
        <taxon>Metamonada</taxon>
        <taxon>Parabasalia</taxon>
        <taxon>Tritrichomonadida</taxon>
        <taxon>Tritrichomonadidae</taxon>
        <taxon>Tritrichomonas</taxon>
    </lineage>
</organism>
<evidence type="ECO:0000256" key="5">
    <source>
        <dbReference type="ARBA" id="ARBA00023069"/>
    </source>
</evidence>
<dbReference type="Gene3D" id="2.30.29.170">
    <property type="match status" value="1"/>
</dbReference>
<evidence type="ECO:0000256" key="6">
    <source>
        <dbReference type="ARBA" id="ARBA00023212"/>
    </source>
</evidence>
<dbReference type="PROSITE" id="PS50222">
    <property type="entry name" value="EF_HAND_2"/>
    <property type="match status" value="1"/>
</dbReference>
<keyword evidence="4" id="KW-0282">Flagellum</keyword>
<evidence type="ECO:0000256" key="7">
    <source>
        <dbReference type="ARBA" id="ARBA00023273"/>
    </source>
</evidence>
<dbReference type="InterPro" id="IPR040193">
    <property type="entry name" value="EFHC1/EFHC2/EFHB"/>
</dbReference>
<dbReference type="PANTHER" id="PTHR12086">
    <property type="entry name" value="EF-HAND DOMAIN C-TERMINAL CONTAINING PROTEIN"/>
    <property type="match status" value="1"/>
</dbReference>
<protein>
    <recommendedName>
        <fullName evidence="12">EF-hand domain-containing protein</fullName>
    </recommendedName>
</protein>
<name>A0ABR2JD07_9EUKA</name>
<dbReference type="SUPFAM" id="SSF47473">
    <property type="entry name" value="EF-hand"/>
    <property type="match status" value="1"/>
</dbReference>
<feature type="domain" description="DM10" evidence="9">
    <location>
        <begin position="17"/>
        <end position="117"/>
    </location>
</feature>
<dbReference type="InterPro" id="IPR006602">
    <property type="entry name" value="DM10_dom"/>
</dbReference>
<evidence type="ECO:0000256" key="1">
    <source>
        <dbReference type="ARBA" id="ARBA00004611"/>
    </source>
</evidence>
<comment type="caution">
    <text evidence="10">The sequence shown here is derived from an EMBL/GenBank/DDBJ whole genome shotgun (WGS) entry which is preliminary data.</text>
</comment>
<evidence type="ECO:0000259" key="9">
    <source>
        <dbReference type="PROSITE" id="PS51336"/>
    </source>
</evidence>
<gene>
    <name evidence="10" type="ORF">M9Y10_005985</name>
</gene>
<keyword evidence="3" id="KW-0677">Repeat</keyword>
<reference evidence="10 11" key="1">
    <citation type="submission" date="2024-04" db="EMBL/GenBank/DDBJ databases">
        <title>Tritrichomonas musculus Genome.</title>
        <authorList>
            <person name="Alves-Ferreira E."/>
            <person name="Grigg M."/>
            <person name="Lorenzi H."/>
            <person name="Galac M."/>
        </authorList>
    </citation>
    <scope>NUCLEOTIDE SEQUENCE [LARGE SCALE GENOMIC DNA]</scope>
    <source>
        <strain evidence="10 11">EAF2021</strain>
    </source>
</reference>
<keyword evidence="11" id="KW-1185">Reference proteome</keyword>
<dbReference type="PROSITE" id="PS51336">
    <property type="entry name" value="DM10"/>
    <property type="match status" value="1"/>
</dbReference>
<evidence type="ECO:0008006" key="12">
    <source>
        <dbReference type="Google" id="ProtNLM"/>
    </source>
</evidence>
<evidence type="ECO:0000256" key="4">
    <source>
        <dbReference type="ARBA" id="ARBA00022846"/>
    </source>
</evidence>
<keyword evidence="5" id="KW-0969">Cilium</keyword>
<keyword evidence="6" id="KW-0206">Cytoskeleton</keyword>